<reference evidence="9 10" key="1">
    <citation type="journal article" date="2015" name="Genome Announc.">
        <title>Complete Genome Sequence of Sedimenticola thiotaurini Strain SIP-G1, a Polyphosphate- and Polyhydroxyalkanoate-Accumulating Sulfur-Oxidizing Gammaproteobacterium Isolated from Salt Marsh Sediments.</title>
        <authorList>
            <person name="Flood B.E."/>
            <person name="Jones D.S."/>
            <person name="Bailey J.V."/>
        </authorList>
    </citation>
    <scope>NUCLEOTIDE SEQUENCE [LARGE SCALE GENOMIC DNA]</scope>
    <source>
        <strain evidence="9 10">SIP-G1</strain>
    </source>
</reference>
<feature type="transmembrane region" description="Helical" evidence="8">
    <location>
        <begin position="218"/>
        <end position="236"/>
    </location>
</feature>
<protein>
    <recommendedName>
        <fullName evidence="8">Probable membrane transporter protein</fullName>
    </recommendedName>
</protein>
<feature type="transmembrane region" description="Helical" evidence="8">
    <location>
        <begin position="31"/>
        <end position="52"/>
    </location>
</feature>
<gene>
    <name evidence="9" type="ORF">AAY24_16320</name>
</gene>
<keyword evidence="10" id="KW-1185">Reference proteome</keyword>
<evidence type="ECO:0000313" key="9">
    <source>
        <dbReference type="EMBL" id="AKH22337.1"/>
    </source>
</evidence>
<dbReference type="KEGG" id="seds:AAY24_16320"/>
<evidence type="ECO:0000256" key="2">
    <source>
        <dbReference type="ARBA" id="ARBA00009142"/>
    </source>
</evidence>
<feature type="transmembrane region" description="Helical" evidence="8">
    <location>
        <begin position="162"/>
        <end position="182"/>
    </location>
</feature>
<sequence>MQLPVATLVVAIAYLIRGVAGFGSGLIAIPLLALILPLSVVVPVIALLDLLASVSHGFGNRRDIGWLEIFTLLPFSLLGIGIAIYLFKTVDPDLLSTGLALFIILYSLYNLVSENMPTDFSRLWAMPWGAAGGMINALFGTGGPFYVIYLKLRGLGKDELRATIATILLFDGIGRVAGYAMGDFFNETALILVAAGLPLAALALFVGGHIQTGMSQKAFQRAISALLLVSGIALLIK</sequence>
<keyword evidence="7 8" id="KW-0472">Membrane</keyword>
<keyword evidence="6 8" id="KW-1133">Transmembrane helix</keyword>
<feature type="transmembrane region" description="Helical" evidence="8">
    <location>
        <begin position="64"/>
        <end position="87"/>
    </location>
</feature>
<dbReference type="EMBL" id="CP011412">
    <property type="protein sequence ID" value="AKH22337.1"/>
    <property type="molecule type" value="Genomic_DNA"/>
</dbReference>
<feature type="transmembrane region" description="Helical" evidence="8">
    <location>
        <begin position="6"/>
        <end position="24"/>
    </location>
</feature>
<dbReference type="GO" id="GO:0005886">
    <property type="term" value="C:plasma membrane"/>
    <property type="evidence" value="ECO:0007669"/>
    <property type="project" value="UniProtKB-SubCell"/>
</dbReference>
<comment type="similarity">
    <text evidence="2 8">Belongs to the 4-toluene sulfonate uptake permease (TSUP) (TC 2.A.102) family.</text>
</comment>
<evidence type="ECO:0000256" key="5">
    <source>
        <dbReference type="ARBA" id="ARBA00022692"/>
    </source>
</evidence>
<dbReference type="InterPro" id="IPR052017">
    <property type="entry name" value="TSUP"/>
</dbReference>
<evidence type="ECO:0000313" key="10">
    <source>
        <dbReference type="Proteomes" id="UP000034410"/>
    </source>
</evidence>
<evidence type="ECO:0000256" key="7">
    <source>
        <dbReference type="ARBA" id="ARBA00023136"/>
    </source>
</evidence>
<evidence type="ECO:0000256" key="6">
    <source>
        <dbReference type="ARBA" id="ARBA00022989"/>
    </source>
</evidence>
<dbReference type="AlphaFoldDB" id="A0A0F7K3D4"/>
<keyword evidence="3" id="KW-0813">Transport</keyword>
<feature type="transmembrane region" description="Helical" evidence="8">
    <location>
        <begin position="124"/>
        <end position="150"/>
    </location>
</feature>
<organism evidence="9 10">
    <name type="scientific">Sedimenticola thiotaurini</name>
    <dbReference type="NCBI Taxonomy" id="1543721"/>
    <lineage>
        <taxon>Bacteria</taxon>
        <taxon>Pseudomonadati</taxon>
        <taxon>Pseudomonadota</taxon>
        <taxon>Gammaproteobacteria</taxon>
        <taxon>Chromatiales</taxon>
        <taxon>Sedimenticolaceae</taxon>
        <taxon>Sedimenticola</taxon>
    </lineage>
</organism>
<evidence type="ECO:0000256" key="8">
    <source>
        <dbReference type="RuleBase" id="RU363041"/>
    </source>
</evidence>
<dbReference type="Proteomes" id="UP000034410">
    <property type="component" value="Chromosome"/>
</dbReference>
<comment type="subcellular location">
    <subcellularLocation>
        <location evidence="1 8">Cell membrane</location>
        <topology evidence="1 8">Multi-pass membrane protein</topology>
    </subcellularLocation>
</comment>
<dbReference type="PANTHER" id="PTHR30269:SF32">
    <property type="entry name" value="MEMBRANE TRANSPORTER PROTEIN-RELATED"/>
    <property type="match status" value="1"/>
</dbReference>
<evidence type="ECO:0000256" key="1">
    <source>
        <dbReference type="ARBA" id="ARBA00004651"/>
    </source>
</evidence>
<keyword evidence="5 8" id="KW-0812">Transmembrane</keyword>
<proteinExistence type="inferred from homology"/>
<dbReference type="Pfam" id="PF01925">
    <property type="entry name" value="TauE"/>
    <property type="match status" value="1"/>
</dbReference>
<name>A0A0F7K3D4_9GAMM</name>
<feature type="transmembrane region" description="Helical" evidence="8">
    <location>
        <begin position="94"/>
        <end position="112"/>
    </location>
</feature>
<evidence type="ECO:0000256" key="4">
    <source>
        <dbReference type="ARBA" id="ARBA00022475"/>
    </source>
</evidence>
<dbReference type="InterPro" id="IPR002781">
    <property type="entry name" value="TM_pro_TauE-like"/>
</dbReference>
<dbReference type="PANTHER" id="PTHR30269">
    <property type="entry name" value="TRANSMEMBRANE PROTEIN YFCA"/>
    <property type="match status" value="1"/>
</dbReference>
<accession>A0A0F7K3D4</accession>
<feature type="transmembrane region" description="Helical" evidence="8">
    <location>
        <begin position="188"/>
        <end position="206"/>
    </location>
</feature>
<evidence type="ECO:0000256" key="3">
    <source>
        <dbReference type="ARBA" id="ARBA00022448"/>
    </source>
</evidence>
<keyword evidence="4 8" id="KW-1003">Cell membrane</keyword>